<dbReference type="InterPro" id="IPR035979">
    <property type="entry name" value="RBD_domain_sf"/>
</dbReference>
<evidence type="ECO:0000313" key="6">
    <source>
        <dbReference type="Proteomes" id="UP001360560"/>
    </source>
</evidence>
<dbReference type="InterPro" id="IPR012677">
    <property type="entry name" value="Nucleotide-bd_a/b_plait_sf"/>
</dbReference>
<dbReference type="PROSITE" id="PS50102">
    <property type="entry name" value="RRM"/>
    <property type="match status" value="1"/>
</dbReference>
<dbReference type="CDD" id="cd12418">
    <property type="entry name" value="RRM_Aly_REF_like"/>
    <property type="match status" value="1"/>
</dbReference>
<feature type="domain" description="RRM" evidence="4">
    <location>
        <begin position="109"/>
        <end position="186"/>
    </location>
</feature>
<dbReference type="GeneID" id="90072817"/>
<keyword evidence="1 2" id="KW-0694">RNA-binding</keyword>
<feature type="region of interest" description="Disordered" evidence="3">
    <location>
        <begin position="192"/>
        <end position="244"/>
    </location>
</feature>
<evidence type="ECO:0000256" key="2">
    <source>
        <dbReference type="PROSITE-ProRule" id="PRU00176"/>
    </source>
</evidence>
<evidence type="ECO:0000256" key="1">
    <source>
        <dbReference type="ARBA" id="ARBA00022884"/>
    </source>
</evidence>
<keyword evidence="6" id="KW-1185">Reference proteome</keyword>
<evidence type="ECO:0000313" key="5">
    <source>
        <dbReference type="EMBL" id="GMM34838.1"/>
    </source>
</evidence>
<proteinExistence type="predicted"/>
<dbReference type="PANTHER" id="PTHR19965:SF82">
    <property type="entry name" value="THO COMPLEX SUBUNIT 4"/>
    <property type="match status" value="1"/>
</dbReference>
<feature type="compositionally biased region" description="Basic and acidic residues" evidence="3">
    <location>
        <begin position="1"/>
        <end position="10"/>
    </location>
</feature>
<gene>
    <name evidence="5" type="ORF">DASC09_021630</name>
</gene>
<feature type="compositionally biased region" description="Basic and acidic residues" evidence="3">
    <location>
        <begin position="228"/>
        <end position="244"/>
    </location>
</feature>
<feature type="compositionally biased region" description="Low complexity" evidence="3">
    <location>
        <begin position="87"/>
        <end position="99"/>
    </location>
</feature>
<dbReference type="PANTHER" id="PTHR19965">
    <property type="entry name" value="RNA AND EXPORT FACTOR BINDING PROTEIN"/>
    <property type="match status" value="1"/>
</dbReference>
<dbReference type="Pfam" id="PF00076">
    <property type="entry name" value="RRM_1"/>
    <property type="match status" value="1"/>
</dbReference>
<feature type="region of interest" description="Disordered" evidence="3">
    <location>
        <begin position="1"/>
        <end position="99"/>
    </location>
</feature>
<dbReference type="Proteomes" id="UP001360560">
    <property type="component" value="Unassembled WGS sequence"/>
</dbReference>
<feature type="compositionally biased region" description="Basic and acidic residues" evidence="3">
    <location>
        <begin position="34"/>
        <end position="46"/>
    </location>
</feature>
<comment type="caution">
    <text evidence="5">The sequence shown here is derived from an EMBL/GenBank/DDBJ whole genome shotgun (WGS) entry which is preliminary data.</text>
</comment>
<protein>
    <recommendedName>
        <fullName evidence="4">RRM domain-containing protein</fullName>
    </recommendedName>
</protein>
<dbReference type="RefSeq" id="XP_064851838.1">
    <property type="nucleotide sequence ID" value="XM_064995766.1"/>
</dbReference>
<dbReference type="SUPFAM" id="SSF54928">
    <property type="entry name" value="RNA-binding domain, RBD"/>
    <property type="match status" value="1"/>
</dbReference>
<dbReference type="InterPro" id="IPR025715">
    <property type="entry name" value="FoP_C"/>
</dbReference>
<evidence type="ECO:0000256" key="3">
    <source>
        <dbReference type="SAM" id="MobiDB-lite"/>
    </source>
</evidence>
<dbReference type="AlphaFoldDB" id="A0AAV5QJ85"/>
<dbReference type="InterPro" id="IPR000504">
    <property type="entry name" value="RRM_dom"/>
</dbReference>
<name>A0AAV5QJ85_9ASCO</name>
<feature type="compositionally biased region" description="Low complexity" evidence="3">
    <location>
        <begin position="63"/>
        <end position="72"/>
    </location>
</feature>
<sequence>MSDLLEKSLDEIISAKSSSNRNRSPKRGPRRSGGRSEARRGRRFSDSRQTSTIRFRRDGSGDYYRPSSSSSRSPPPRYRSSSDRSNRYSSHSRSSPVSPEIIRLANGQPFVKIENLSDALTEHDISDLFSRIGEVNFCRIEFDTRGRSQGVGYVGYVNPSDCASAIEQFDGKKAVGNIISVTNGIPLADRIGLGVGGNRGRGSRRGDRERREPKPPKPTLEDLDAELDNYRNQKDTAMEEVKEP</sequence>
<feature type="compositionally biased region" description="Basic residues" evidence="3">
    <location>
        <begin position="23"/>
        <end position="33"/>
    </location>
</feature>
<dbReference type="SMART" id="SM00360">
    <property type="entry name" value="RRM"/>
    <property type="match status" value="1"/>
</dbReference>
<dbReference type="Gene3D" id="3.30.70.330">
    <property type="match status" value="1"/>
</dbReference>
<evidence type="ECO:0000259" key="4">
    <source>
        <dbReference type="PROSITE" id="PS50102"/>
    </source>
</evidence>
<dbReference type="Pfam" id="PF13865">
    <property type="entry name" value="FoP_duplication"/>
    <property type="match status" value="1"/>
</dbReference>
<accession>A0AAV5QJ85</accession>
<dbReference type="GO" id="GO:0005634">
    <property type="term" value="C:nucleus"/>
    <property type="evidence" value="ECO:0007669"/>
    <property type="project" value="TreeGrafter"/>
</dbReference>
<dbReference type="EMBL" id="BTFZ01000003">
    <property type="protein sequence ID" value="GMM34838.1"/>
    <property type="molecule type" value="Genomic_DNA"/>
</dbReference>
<dbReference type="SMART" id="SM01218">
    <property type="entry name" value="FoP_duplication"/>
    <property type="match status" value="1"/>
</dbReference>
<organism evidence="5 6">
    <name type="scientific">Saccharomycopsis crataegensis</name>
    <dbReference type="NCBI Taxonomy" id="43959"/>
    <lineage>
        <taxon>Eukaryota</taxon>
        <taxon>Fungi</taxon>
        <taxon>Dikarya</taxon>
        <taxon>Ascomycota</taxon>
        <taxon>Saccharomycotina</taxon>
        <taxon>Saccharomycetes</taxon>
        <taxon>Saccharomycopsidaceae</taxon>
        <taxon>Saccharomycopsis</taxon>
    </lineage>
</organism>
<feature type="compositionally biased region" description="Basic and acidic residues" evidence="3">
    <location>
        <begin position="204"/>
        <end position="215"/>
    </location>
</feature>
<dbReference type="GO" id="GO:0003729">
    <property type="term" value="F:mRNA binding"/>
    <property type="evidence" value="ECO:0007669"/>
    <property type="project" value="TreeGrafter"/>
</dbReference>
<reference evidence="5 6" key="1">
    <citation type="journal article" date="2023" name="Elife">
        <title>Identification of key yeast species and microbe-microbe interactions impacting larval growth of Drosophila in the wild.</title>
        <authorList>
            <person name="Mure A."/>
            <person name="Sugiura Y."/>
            <person name="Maeda R."/>
            <person name="Honda K."/>
            <person name="Sakurai N."/>
            <person name="Takahashi Y."/>
            <person name="Watada M."/>
            <person name="Katoh T."/>
            <person name="Gotoh A."/>
            <person name="Gotoh Y."/>
            <person name="Taniguchi I."/>
            <person name="Nakamura K."/>
            <person name="Hayashi T."/>
            <person name="Katayama T."/>
            <person name="Uemura T."/>
            <person name="Hattori Y."/>
        </authorList>
    </citation>
    <scope>NUCLEOTIDE SEQUENCE [LARGE SCALE GENOMIC DNA]</scope>
    <source>
        <strain evidence="5 6">SC-9</strain>
    </source>
</reference>
<dbReference type="InterPro" id="IPR051229">
    <property type="entry name" value="ALYREF_mRNA_export"/>
</dbReference>